<protein>
    <submittedName>
        <fullName evidence="3">Uncharacterized protein DUF4129</fullName>
    </submittedName>
</protein>
<feature type="transmembrane region" description="Helical" evidence="1">
    <location>
        <begin position="553"/>
        <end position="575"/>
    </location>
</feature>
<dbReference type="InterPro" id="IPR002931">
    <property type="entry name" value="Transglutaminase-like"/>
</dbReference>
<keyword evidence="1" id="KW-0812">Transmembrane</keyword>
<dbReference type="InterPro" id="IPR025403">
    <property type="entry name" value="TgpA-like_C"/>
</dbReference>
<name>A0A495V5K2_9GAMM</name>
<dbReference type="Proteomes" id="UP000274556">
    <property type="component" value="Unassembled WGS sequence"/>
</dbReference>
<keyword evidence="4" id="KW-1185">Reference proteome</keyword>
<evidence type="ECO:0000256" key="1">
    <source>
        <dbReference type="SAM" id="Phobius"/>
    </source>
</evidence>
<accession>A0A495V5K2</accession>
<feature type="transmembrane region" description="Helical" evidence="1">
    <location>
        <begin position="59"/>
        <end position="79"/>
    </location>
</feature>
<dbReference type="InterPro" id="IPR021878">
    <property type="entry name" value="TgpA_N"/>
</dbReference>
<feature type="transmembrane region" description="Helical" evidence="1">
    <location>
        <begin position="110"/>
        <end position="128"/>
    </location>
</feature>
<keyword evidence="1" id="KW-1133">Transmembrane helix</keyword>
<feature type="transmembrane region" description="Helical" evidence="1">
    <location>
        <begin position="164"/>
        <end position="186"/>
    </location>
</feature>
<gene>
    <name evidence="3" type="ORF">BDD21_1335</name>
</gene>
<dbReference type="OrthoDB" id="9804872at2"/>
<comment type="caution">
    <text evidence="3">The sequence shown here is derived from an EMBL/GenBank/DDBJ whole genome shotgun (WGS) entry which is preliminary data.</text>
</comment>
<reference evidence="3 4" key="1">
    <citation type="submission" date="2018-10" db="EMBL/GenBank/DDBJ databases">
        <title>Genomic Encyclopedia of Archaeal and Bacterial Type Strains, Phase II (KMG-II): from individual species to whole genera.</title>
        <authorList>
            <person name="Goeker M."/>
        </authorList>
    </citation>
    <scope>NUCLEOTIDE SEQUENCE [LARGE SCALE GENOMIC DNA]</scope>
    <source>
        <strain evidence="3 4">DSM 235</strain>
    </source>
</reference>
<dbReference type="InterPro" id="IPR052901">
    <property type="entry name" value="Bact_TGase-like"/>
</dbReference>
<feature type="transmembrane region" description="Helical" evidence="1">
    <location>
        <begin position="134"/>
        <end position="152"/>
    </location>
</feature>
<proteinExistence type="predicted"/>
<dbReference type="SUPFAM" id="SSF54001">
    <property type="entry name" value="Cysteine proteinases"/>
    <property type="match status" value="1"/>
</dbReference>
<dbReference type="RefSeq" id="WP_120796481.1">
    <property type="nucleotide sequence ID" value="NZ_RBXL01000001.1"/>
</dbReference>
<feature type="domain" description="Transglutaminase-like" evidence="2">
    <location>
        <begin position="405"/>
        <end position="476"/>
    </location>
</feature>
<dbReference type="Gene3D" id="3.10.620.30">
    <property type="match status" value="1"/>
</dbReference>
<keyword evidence="1" id="KW-0472">Membrane</keyword>
<dbReference type="Pfam" id="PF01841">
    <property type="entry name" value="Transglut_core"/>
    <property type="match status" value="1"/>
</dbReference>
<dbReference type="Pfam" id="PF11992">
    <property type="entry name" value="TgpA_N"/>
    <property type="match status" value="1"/>
</dbReference>
<evidence type="ECO:0000313" key="3">
    <source>
        <dbReference type="EMBL" id="RKT43970.1"/>
    </source>
</evidence>
<organism evidence="3 4">
    <name type="scientific">Thiocapsa rosea</name>
    <dbReference type="NCBI Taxonomy" id="69360"/>
    <lineage>
        <taxon>Bacteria</taxon>
        <taxon>Pseudomonadati</taxon>
        <taxon>Pseudomonadota</taxon>
        <taxon>Gammaproteobacteria</taxon>
        <taxon>Chromatiales</taxon>
        <taxon>Chromatiaceae</taxon>
        <taxon>Thiocapsa</taxon>
    </lineage>
</organism>
<evidence type="ECO:0000259" key="2">
    <source>
        <dbReference type="SMART" id="SM00460"/>
    </source>
</evidence>
<dbReference type="AlphaFoldDB" id="A0A495V5K2"/>
<dbReference type="PANTHER" id="PTHR42736">
    <property type="entry name" value="PROTEIN-GLUTAMINE GAMMA-GLUTAMYLTRANSFERASE"/>
    <property type="match status" value="1"/>
</dbReference>
<dbReference type="InterPro" id="IPR038765">
    <property type="entry name" value="Papain-like_cys_pep_sf"/>
</dbReference>
<dbReference type="EMBL" id="RBXL01000001">
    <property type="protein sequence ID" value="RKT43970.1"/>
    <property type="molecule type" value="Genomic_DNA"/>
</dbReference>
<sequence length="673" mass="74310">MSKRTIPSNERPERAQVLWVTLVLLAAYLPLGGQLALQISAFVGLLFAIRLASLRWPAVLPGTWPLAALTLIGVANAAVTYQGWSGQNAGTALFVSMLALKLMELRRKSDIRLVATLIGFLVVVEFLFDQSPWLVLYLGAVVLGGIALLVDLNGGLGEARRRGAFAVAVRLSLQALPLTLILFLLFPRLSAPLWSLGLDPSKATTGISDSLEPGAISELVLNGELAFRARFDGMPPAADQLYWRGPVLWETDGRRWSVGKDIASTDGPGALLEAARPIDYEVTLEPTDQRWLFALDMPDSVPDGASLSPDHQLIARRVVSAVKRYRVTSALDYRTAPPDPARLAAGLQVPDNVTPRMRRLADDWRSRSETDWEMVQSGLRFFNRESFHYTLMPPRLGANPTDEFLFETRRGFCEHYASSFAVLMRMAGIPSRIVLGYLGGELNRVGGYHMIWQSDAHAWVEVLIDGRGWVRVDPTAAVDPSRVDNSGASRMLGAGPSVRFTLEQADALARFARNMRLFADSLDAAWQDWVLGFSVEDQLALLQRLRLGELREYGLVALMLAALGITLGILVLASIRERKPLDPLQAEYARFCKRLAGIGLDRLPNEGPRDYAGRVVAQRPDLAPTVERFMDLYIPARYGPGDPHDALTALADLLRDFRPRPARRTSTFVGRSR</sequence>
<evidence type="ECO:0000313" key="4">
    <source>
        <dbReference type="Proteomes" id="UP000274556"/>
    </source>
</evidence>
<dbReference type="SMART" id="SM00460">
    <property type="entry name" value="TGc"/>
    <property type="match status" value="1"/>
</dbReference>
<dbReference type="Pfam" id="PF13559">
    <property type="entry name" value="DUF4129"/>
    <property type="match status" value="1"/>
</dbReference>
<dbReference type="PANTHER" id="PTHR42736:SF1">
    <property type="entry name" value="PROTEIN-GLUTAMINE GAMMA-GLUTAMYLTRANSFERASE"/>
    <property type="match status" value="1"/>
</dbReference>